<dbReference type="Proteomes" id="UP001374579">
    <property type="component" value="Unassembled WGS sequence"/>
</dbReference>
<dbReference type="InterPro" id="IPR014729">
    <property type="entry name" value="Rossmann-like_a/b/a_fold"/>
</dbReference>
<evidence type="ECO:0000259" key="1">
    <source>
        <dbReference type="Pfam" id="PF00582"/>
    </source>
</evidence>
<reference evidence="2 3" key="1">
    <citation type="submission" date="2024-02" db="EMBL/GenBank/DDBJ databases">
        <title>Chromosome-scale genome assembly of the rough periwinkle Littorina saxatilis.</title>
        <authorList>
            <person name="De Jode A."/>
            <person name="Faria R."/>
            <person name="Formenti G."/>
            <person name="Sims Y."/>
            <person name="Smith T.P."/>
            <person name="Tracey A."/>
            <person name="Wood J.M.D."/>
            <person name="Zagrodzka Z.B."/>
            <person name="Johannesson K."/>
            <person name="Butlin R.K."/>
            <person name="Leder E.H."/>
        </authorList>
    </citation>
    <scope>NUCLEOTIDE SEQUENCE [LARGE SCALE GENOMIC DNA]</scope>
    <source>
        <strain evidence="2">Snail1</strain>
        <tissue evidence="2">Muscle</tissue>
    </source>
</reference>
<keyword evidence="3" id="KW-1185">Reference proteome</keyword>
<evidence type="ECO:0000313" key="3">
    <source>
        <dbReference type="Proteomes" id="UP001374579"/>
    </source>
</evidence>
<dbReference type="Gene3D" id="3.40.50.620">
    <property type="entry name" value="HUPs"/>
    <property type="match status" value="1"/>
</dbReference>
<dbReference type="AlphaFoldDB" id="A0AAN9BA22"/>
<dbReference type="InterPro" id="IPR006015">
    <property type="entry name" value="Universal_stress_UspA"/>
</dbReference>
<gene>
    <name evidence="2" type="ORF">V1264_020044</name>
</gene>
<dbReference type="CDD" id="cd23659">
    <property type="entry name" value="USP_At3g01520-like"/>
    <property type="match status" value="1"/>
</dbReference>
<comment type="caution">
    <text evidence="2">The sequence shown here is derived from an EMBL/GenBank/DDBJ whole genome shotgun (WGS) entry which is preliminary data.</text>
</comment>
<sequence>MAGEGTNVVIAYDGSEHSEYALEWYVKNMHKPGNHVTLVHVPELNDMLHSTRWANSVYVFDREVLEAMLKDEQKRIQKDLEKFAEKLKSLGLGGKVKSVAAARPGEGILKECEHANVVVVGSRGVGAVRRTLMGSVSDYIVHHCHCPVLVVKHPKHFHLHGQQEKAE</sequence>
<proteinExistence type="predicted"/>
<dbReference type="PRINTS" id="PR01438">
    <property type="entry name" value="UNVRSLSTRESS"/>
</dbReference>
<organism evidence="2 3">
    <name type="scientific">Littorina saxatilis</name>
    <dbReference type="NCBI Taxonomy" id="31220"/>
    <lineage>
        <taxon>Eukaryota</taxon>
        <taxon>Metazoa</taxon>
        <taxon>Spiralia</taxon>
        <taxon>Lophotrochozoa</taxon>
        <taxon>Mollusca</taxon>
        <taxon>Gastropoda</taxon>
        <taxon>Caenogastropoda</taxon>
        <taxon>Littorinimorpha</taxon>
        <taxon>Littorinoidea</taxon>
        <taxon>Littorinidae</taxon>
        <taxon>Littorina</taxon>
    </lineage>
</organism>
<feature type="domain" description="UspA" evidence="1">
    <location>
        <begin position="7"/>
        <end position="152"/>
    </location>
</feature>
<evidence type="ECO:0000313" key="2">
    <source>
        <dbReference type="EMBL" id="KAK7101707.1"/>
    </source>
</evidence>
<dbReference type="Pfam" id="PF00582">
    <property type="entry name" value="Usp"/>
    <property type="match status" value="1"/>
</dbReference>
<protein>
    <recommendedName>
        <fullName evidence="1">UspA domain-containing protein</fullName>
    </recommendedName>
</protein>
<name>A0AAN9BA22_9CAEN</name>
<dbReference type="InterPro" id="IPR006016">
    <property type="entry name" value="UspA"/>
</dbReference>
<dbReference type="EMBL" id="JBAMIC010000010">
    <property type="protein sequence ID" value="KAK7101707.1"/>
    <property type="molecule type" value="Genomic_DNA"/>
</dbReference>
<dbReference type="SUPFAM" id="SSF52402">
    <property type="entry name" value="Adenine nucleotide alpha hydrolases-like"/>
    <property type="match status" value="1"/>
</dbReference>
<accession>A0AAN9BA22</accession>
<dbReference type="PANTHER" id="PTHR46989">
    <property type="entry name" value="USP DOMAIN-CONTAINING PROTEIN"/>
    <property type="match status" value="1"/>
</dbReference>
<dbReference type="PANTHER" id="PTHR46989:SF3">
    <property type="entry name" value="USPA DOMAIN-CONTAINING PROTEIN"/>
    <property type="match status" value="1"/>
</dbReference>